<dbReference type="Proteomes" id="UP000049855">
    <property type="component" value="Unassembled WGS sequence"/>
</dbReference>
<accession>A0A0U1KXV7</accession>
<evidence type="ECO:0000313" key="2">
    <source>
        <dbReference type="Proteomes" id="UP000049855"/>
    </source>
</evidence>
<proteinExistence type="predicted"/>
<gene>
    <name evidence="1" type="ORF">SpAn4DRAFT_2718</name>
</gene>
<reference evidence="2" key="1">
    <citation type="submission" date="2015-03" db="EMBL/GenBank/DDBJ databases">
        <authorList>
            <person name="Nijsse Bart"/>
        </authorList>
    </citation>
    <scope>NUCLEOTIDE SEQUENCE [LARGE SCALE GENOMIC DNA]</scope>
</reference>
<name>A0A0U1KXV7_9FIRM</name>
<evidence type="ECO:0000313" key="1">
    <source>
        <dbReference type="EMBL" id="CQR72258.1"/>
    </source>
</evidence>
<organism evidence="1 2">
    <name type="scientific">Sporomusa ovata</name>
    <dbReference type="NCBI Taxonomy" id="2378"/>
    <lineage>
        <taxon>Bacteria</taxon>
        <taxon>Bacillati</taxon>
        <taxon>Bacillota</taxon>
        <taxon>Negativicutes</taxon>
        <taxon>Selenomonadales</taxon>
        <taxon>Sporomusaceae</taxon>
        <taxon>Sporomusa</taxon>
    </lineage>
</organism>
<dbReference type="AlphaFoldDB" id="A0A0U1KXV7"/>
<sequence length="51" mass="6040">MMNKNRRECVKVTDLNKLDIEITPEEMEELLRDLPVILQELNENVVKEKVS</sequence>
<dbReference type="RefSeq" id="WP_021166983.1">
    <property type="nucleotide sequence ID" value="NZ_CTRP01000010.1"/>
</dbReference>
<dbReference type="EMBL" id="CTRP01000010">
    <property type="protein sequence ID" value="CQR72258.1"/>
    <property type="molecule type" value="Genomic_DNA"/>
</dbReference>
<keyword evidence="2" id="KW-1185">Reference proteome</keyword>
<protein>
    <submittedName>
        <fullName evidence="1">Uncharacterized protein</fullName>
    </submittedName>
</protein>